<feature type="region of interest" description="Disordered" evidence="1">
    <location>
        <begin position="458"/>
        <end position="507"/>
    </location>
</feature>
<dbReference type="PANTHER" id="PTHR33418:SF1">
    <property type="entry name" value="HELICASE-ASSOCIATED DOMAIN-CONTAINING PROTEIN"/>
    <property type="match status" value="1"/>
</dbReference>
<keyword evidence="4" id="KW-1185">Reference proteome</keyword>
<comment type="caution">
    <text evidence="3">The sequence shown here is derived from an EMBL/GenBank/DDBJ whole genome shotgun (WGS) entry which is preliminary data.</text>
</comment>
<dbReference type="AlphaFoldDB" id="A0AAD2CNT7"/>
<dbReference type="InterPro" id="IPR005114">
    <property type="entry name" value="Helicase_assoc"/>
</dbReference>
<feature type="compositionally biased region" description="Basic and acidic residues" evidence="1">
    <location>
        <begin position="136"/>
        <end position="147"/>
    </location>
</feature>
<feature type="domain" description="Helicase-associated" evidence="2">
    <location>
        <begin position="7"/>
        <end position="75"/>
    </location>
</feature>
<reference evidence="3" key="1">
    <citation type="submission" date="2023-08" db="EMBL/GenBank/DDBJ databases">
        <authorList>
            <person name="Audoor S."/>
            <person name="Bilcke G."/>
        </authorList>
    </citation>
    <scope>NUCLEOTIDE SEQUENCE</scope>
</reference>
<organism evidence="3 4">
    <name type="scientific">Cylindrotheca closterium</name>
    <dbReference type="NCBI Taxonomy" id="2856"/>
    <lineage>
        <taxon>Eukaryota</taxon>
        <taxon>Sar</taxon>
        <taxon>Stramenopiles</taxon>
        <taxon>Ochrophyta</taxon>
        <taxon>Bacillariophyta</taxon>
        <taxon>Bacillariophyceae</taxon>
        <taxon>Bacillariophycidae</taxon>
        <taxon>Bacillariales</taxon>
        <taxon>Bacillariaceae</taxon>
        <taxon>Cylindrotheca</taxon>
    </lineage>
</organism>
<protein>
    <recommendedName>
        <fullName evidence="2">Helicase-associated domain-containing protein</fullName>
    </recommendedName>
</protein>
<proteinExistence type="predicted"/>
<dbReference type="EMBL" id="CAKOGP040001001">
    <property type="protein sequence ID" value="CAJ1941107.1"/>
    <property type="molecule type" value="Genomic_DNA"/>
</dbReference>
<dbReference type="PANTHER" id="PTHR33418">
    <property type="entry name" value="HELICASE-ASSOCIATED"/>
    <property type="match status" value="1"/>
</dbReference>
<feature type="compositionally biased region" description="Polar residues" evidence="1">
    <location>
        <begin position="472"/>
        <end position="497"/>
    </location>
</feature>
<evidence type="ECO:0000313" key="4">
    <source>
        <dbReference type="Proteomes" id="UP001295423"/>
    </source>
</evidence>
<evidence type="ECO:0000313" key="3">
    <source>
        <dbReference type="EMBL" id="CAJ1941107.1"/>
    </source>
</evidence>
<feature type="domain" description="Helicase-associated" evidence="2">
    <location>
        <begin position="143"/>
        <end position="211"/>
    </location>
</feature>
<evidence type="ECO:0000259" key="2">
    <source>
        <dbReference type="Pfam" id="PF03457"/>
    </source>
</evidence>
<accession>A0AAD2CNT7</accession>
<dbReference type="Pfam" id="PF03457">
    <property type="entry name" value="HA"/>
    <property type="match status" value="3"/>
</dbReference>
<feature type="domain" description="Helicase-associated" evidence="2">
    <location>
        <begin position="261"/>
        <end position="330"/>
    </location>
</feature>
<dbReference type="Gene3D" id="6.10.140.530">
    <property type="match status" value="3"/>
</dbReference>
<sequence>MSISPNKTWDERAMELIEYKRIHGDFNVPSEGEYSTLHSWIRRLREWYILRTHLAFSPPLSLTQERVEELTRLGFTWQSKGRRHEYVHQHIASKEPAAAPIVTTTTTAQEINVNESTDNDDSHDDTRQPTAKKSSRKETHDSHEERWRRRLQDLRDFKQKYGHCNVPRTFPENVSFGNWIGTVRRLFRRFKKGEATALTRKRIIELHKLGFPWTANIETVKGFQESKENNIFITKICRLHNQENLKLLSDISRQPTAKISSSWRRRLQDLRDFRQHHGHCNVVPARIPENESFGKWVTGVRRTFRKLKKGEETSGNLTPERIVELHNLGFPWTPNAKTERRFQEDAENNIFFTKIYKDLSQQLPDHENVELPSDIARQPTAERSSENQQHVLARAVVETTVIGKRKAATKVQCRDTQPATKKLKQTHQERIETDLSAEPDNHRIPNFRMRKTCLDTDSQPFTARRHPKGSARETSNILKSSTTNAGFESSGCNNTIQAHPADDLDRPKPTQVVLHKPNPSTQCAAQNAPVVPVQALTLEERLRAKFEKRLNLISL</sequence>
<evidence type="ECO:0000256" key="1">
    <source>
        <dbReference type="SAM" id="MobiDB-lite"/>
    </source>
</evidence>
<name>A0AAD2CNT7_9STRA</name>
<feature type="region of interest" description="Disordered" evidence="1">
    <location>
        <begin position="99"/>
        <end position="147"/>
    </location>
</feature>
<gene>
    <name evidence="3" type="ORF">CYCCA115_LOCUS7356</name>
</gene>
<dbReference type="Proteomes" id="UP001295423">
    <property type="component" value="Unassembled WGS sequence"/>
</dbReference>